<keyword evidence="2" id="KW-1277">Toxin-antitoxin system</keyword>
<name>A0ABP6L762_9ACTN</name>
<comment type="caution">
    <text evidence="3">The sequence shown here is derived from an EMBL/GenBank/DDBJ whole genome shotgun (WGS) entry which is preliminary data.</text>
</comment>
<evidence type="ECO:0000313" key="3">
    <source>
        <dbReference type="EMBL" id="GAA3034833.1"/>
    </source>
</evidence>
<evidence type="ECO:0000256" key="2">
    <source>
        <dbReference type="ARBA" id="ARBA00022649"/>
    </source>
</evidence>
<dbReference type="Pfam" id="PF02452">
    <property type="entry name" value="PemK_toxin"/>
    <property type="match status" value="1"/>
</dbReference>
<gene>
    <name evidence="3" type="ORF">GCM10010528_14570</name>
</gene>
<dbReference type="SUPFAM" id="SSF50118">
    <property type="entry name" value="Cell growth inhibitor/plasmid maintenance toxic component"/>
    <property type="match status" value="1"/>
</dbReference>
<evidence type="ECO:0008006" key="5">
    <source>
        <dbReference type="Google" id="ProtNLM"/>
    </source>
</evidence>
<dbReference type="Gene3D" id="2.30.30.110">
    <property type="match status" value="1"/>
</dbReference>
<reference evidence="4" key="1">
    <citation type="journal article" date="2019" name="Int. J. Syst. Evol. Microbiol.">
        <title>The Global Catalogue of Microorganisms (GCM) 10K type strain sequencing project: providing services to taxonomists for standard genome sequencing and annotation.</title>
        <authorList>
            <consortium name="The Broad Institute Genomics Platform"/>
            <consortium name="The Broad Institute Genome Sequencing Center for Infectious Disease"/>
            <person name="Wu L."/>
            <person name="Ma J."/>
        </authorList>
    </citation>
    <scope>NUCLEOTIDE SEQUENCE [LARGE SCALE GENOMIC DNA]</scope>
    <source>
        <strain evidence="4">JCM 14234</strain>
    </source>
</reference>
<protein>
    <recommendedName>
        <fullName evidence="5">Type II toxin-antitoxin system PemK/MazF family toxin</fullName>
    </recommendedName>
</protein>
<dbReference type="InterPro" id="IPR011067">
    <property type="entry name" value="Plasmid_toxin/cell-grow_inhib"/>
</dbReference>
<dbReference type="InterPro" id="IPR003477">
    <property type="entry name" value="PemK-like"/>
</dbReference>
<sequence>MGLHHPPALARTVPPHPRVTPTATLARTIDYHPDLDGDADPGEVVWTWVPFEEDPARGKDRPVLIVGRDHHDTEPDHVLGLMLSSQDYHAGDPDWRALGAGVWDEDHRMSFVRLDRVLVVAADHIRREGAILDRARFDTVAAELRSHYGWR</sequence>
<dbReference type="EMBL" id="BAAAVS010000021">
    <property type="protein sequence ID" value="GAA3034833.1"/>
    <property type="molecule type" value="Genomic_DNA"/>
</dbReference>
<evidence type="ECO:0000313" key="4">
    <source>
        <dbReference type="Proteomes" id="UP001501035"/>
    </source>
</evidence>
<evidence type="ECO:0000256" key="1">
    <source>
        <dbReference type="ARBA" id="ARBA00007521"/>
    </source>
</evidence>
<organism evidence="3 4">
    <name type="scientific">Gordonia defluvii</name>
    <dbReference type="NCBI Taxonomy" id="283718"/>
    <lineage>
        <taxon>Bacteria</taxon>
        <taxon>Bacillati</taxon>
        <taxon>Actinomycetota</taxon>
        <taxon>Actinomycetes</taxon>
        <taxon>Mycobacteriales</taxon>
        <taxon>Gordoniaceae</taxon>
        <taxon>Gordonia</taxon>
    </lineage>
</organism>
<keyword evidence="4" id="KW-1185">Reference proteome</keyword>
<comment type="similarity">
    <text evidence="1">Belongs to the PemK/MazF family.</text>
</comment>
<accession>A0ABP6L762</accession>
<proteinExistence type="inferred from homology"/>
<dbReference type="Proteomes" id="UP001501035">
    <property type="component" value="Unassembled WGS sequence"/>
</dbReference>